<dbReference type="Proteomes" id="UP001595593">
    <property type="component" value="Unassembled WGS sequence"/>
</dbReference>
<proteinExistence type="predicted"/>
<evidence type="ECO:0000313" key="2">
    <source>
        <dbReference type="Proteomes" id="UP001595593"/>
    </source>
</evidence>
<dbReference type="RefSeq" id="WP_379597605.1">
    <property type="nucleotide sequence ID" value="NZ_JBHRTN010000018.1"/>
</dbReference>
<evidence type="ECO:0008006" key="3">
    <source>
        <dbReference type="Google" id="ProtNLM"/>
    </source>
</evidence>
<protein>
    <recommendedName>
        <fullName evidence="3">DUF3873 domain-containing protein</fullName>
    </recommendedName>
</protein>
<reference evidence="2" key="1">
    <citation type="journal article" date="2019" name="Int. J. Syst. Evol. Microbiol.">
        <title>The Global Catalogue of Microorganisms (GCM) 10K type strain sequencing project: providing services to taxonomists for standard genome sequencing and annotation.</title>
        <authorList>
            <consortium name="The Broad Institute Genomics Platform"/>
            <consortium name="The Broad Institute Genome Sequencing Center for Infectious Disease"/>
            <person name="Wu L."/>
            <person name="Ma J."/>
        </authorList>
    </citation>
    <scope>NUCLEOTIDE SEQUENCE [LARGE SCALE GENOMIC DNA]</scope>
    <source>
        <strain evidence="2">KCTC 52094</strain>
    </source>
</reference>
<accession>A0ABV7G482</accession>
<organism evidence="1 2">
    <name type="scientific">Teichococcus globiformis</name>
    <dbReference type="NCBI Taxonomy" id="2307229"/>
    <lineage>
        <taxon>Bacteria</taxon>
        <taxon>Pseudomonadati</taxon>
        <taxon>Pseudomonadota</taxon>
        <taxon>Alphaproteobacteria</taxon>
        <taxon>Acetobacterales</taxon>
        <taxon>Roseomonadaceae</taxon>
        <taxon>Roseomonas</taxon>
    </lineage>
</organism>
<gene>
    <name evidence="1" type="ORF">ACFOD4_14830</name>
</gene>
<sequence length="77" mass="8854">MSHEWIAKPSELTLCLCGYPIRLRLRTGEEQPYILEFDGRPDRRYSCLGTAKHEALRCAAEWDLLMQQAERLAASST</sequence>
<keyword evidence="2" id="KW-1185">Reference proteome</keyword>
<comment type="caution">
    <text evidence="1">The sequence shown here is derived from an EMBL/GenBank/DDBJ whole genome shotgun (WGS) entry which is preliminary data.</text>
</comment>
<dbReference type="EMBL" id="JBHRTN010000018">
    <property type="protein sequence ID" value="MFC3126339.1"/>
    <property type="molecule type" value="Genomic_DNA"/>
</dbReference>
<evidence type="ECO:0000313" key="1">
    <source>
        <dbReference type="EMBL" id="MFC3126339.1"/>
    </source>
</evidence>
<name>A0ABV7G482_9PROT</name>